<dbReference type="AlphaFoldDB" id="A0A2A9CTM4"/>
<dbReference type="EMBL" id="PDJC01000001">
    <property type="protein sequence ID" value="PFG16889.1"/>
    <property type="molecule type" value="Genomic_DNA"/>
</dbReference>
<dbReference type="Proteomes" id="UP000226079">
    <property type="component" value="Unassembled WGS sequence"/>
</dbReference>
<keyword evidence="1" id="KW-0175">Coiled coil</keyword>
<gene>
    <name evidence="2" type="ORF">ATK74_1444</name>
</gene>
<dbReference type="OrthoDB" id="3722887at2"/>
<name>A0A2A9CTM4_9ACTN</name>
<proteinExistence type="predicted"/>
<keyword evidence="3" id="KW-1185">Reference proteome</keyword>
<feature type="coiled-coil region" evidence="1">
    <location>
        <begin position="223"/>
        <end position="250"/>
    </location>
</feature>
<reference evidence="2 3" key="1">
    <citation type="submission" date="2017-10" db="EMBL/GenBank/DDBJ databases">
        <title>Sequencing the genomes of 1000 actinobacteria strains.</title>
        <authorList>
            <person name="Klenk H.-P."/>
        </authorList>
    </citation>
    <scope>NUCLEOTIDE SEQUENCE [LARGE SCALE GENOMIC DNA]</scope>
    <source>
        <strain evidence="2 3">DSM 15597</strain>
    </source>
</reference>
<evidence type="ECO:0000256" key="1">
    <source>
        <dbReference type="SAM" id="Coils"/>
    </source>
</evidence>
<evidence type="ECO:0000313" key="3">
    <source>
        <dbReference type="Proteomes" id="UP000226079"/>
    </source>
</evidence>
<comment type="caution">
    <text evidence="2">The sequence shown here is derived from an EMBL/GenBank/DDBJ whole genome shotgun (WGS) entry which is preliminary data.</text>
</comment>
<evidence type="ECO:0000313" key="2">
    <source>
        <dbReference type="EMBL" id="PFG16889.1"/>
    </source>
</evidence>
<organism evidence="2 3">
    <name type="scientific">Propionicimonas paludicola</name>
    <dbReference type="NCBI Taxonomy" id="185243"/>
    <lineage>
        <taxon>Bacteria</taxon>
        <taxon>Bacillati</taxon>
        <taxon>Actinomycetota</taxon>
        <taxon>Actinomycetes</taxon>
        <taxon>Propionibacteriales</taxon>
        <taxon>Nocardioidaceae</taxon>
        <taxon>Propionicimonas</taxon>
    </lineage>
</organism>
<sequence length="375" mass="39942">MSPTSPTAPGQLGVAARPTEMLEYLGLLDAWLSERRAELDSLDAQILSTGRQQELTGDMSLAMALWQAAKTRQSLILNTWDSGRVGPKELDQLSGLIWGRLDTATSPVTALASMAVSLPEAGRLCDALVAQLRTRLNTDPNAEQQQLRLRELRAQAERIREQIGLEPPALAQPALAKLAGLVARADDLIAKRERGGDISGSLSALEIDAAKFERDLIVGAAQRREARELLDQARQKLAGLSQSEQELRAQAAQLGGQVWPAPHVELPSVAALGPVPNTGRALRGYLAALDGLANQLAAARQQLGRVDTGIGAVHAQFASLNSRTEAAGLAADPGLMELRATIDARLSARPIPVAVVQQLLGAYGAELDFRSQAAR</sequence>
<dbReference type="RefSeq" id="WP_143483588.1">
    <property type="nucleotide sequence ID" value="NZ_PDJC01000001.1"/>
</dbReference>
<accession>A0A2A9CTM4</accession>
<protein>
    <submittedName>
        <fullName evidence="2">Uncharacterized protein</fullName>
    </submittedName>
</protein>